<dbReference type="GO" id="GO:0080120">
    <property type="term" value="P:CAAX-box protein maturation"/>
    <property type="evidence" value="ECO:0007669"/>
    <property type="project" value="UniProtKB-ARBA"/>
</dbReference>
<proteinExistence type="inferred from homology"/>
<evidence type="ECO:0000256" key="2">
    <source>
        <dbReference type="SAM" id="Phobius"/>
    </source>
</evidence>
<dbReference type="PANTHER" id="PTHR36435:SF1">
    <property type="entry name" value="CAAX AMINO TERMINAL PROTEASE FAMILY PROTEIN"/>
    <property type="match status" value="1"/>
</dbReference>
<evidence type="ECO:0000256" key="1">
    <source>
        <dbReference type="ARBA" id="ARBA00009067"/>
    </source>
</evidence>
<feature type="domain" description="CAAX prenyl protease 2/Lysostaphin resistance protein A-like" evidence="3">
    <location>
        <begin position="110"/>
        <end position="196"/>
    </location>
</feature>
<evidence type="ECO:0000259" key="3">
    <source>
        <dbReference type="Pfam" id="PF02517"/>
    </source>
</evidence>
<dbReference type="PATRIC" id="fig|28037.94.peg.183"/>
<gene>
    <name evidence="4" type="ORF">SK271_0210</name>
</gene>
<accession>A0A081SD75</accession>
<dbReference type="PANTHER" id="PTHR36435">
    <property type="entry name" value="SLR1288 PROTEIN"/>
    <property type="match status" value="1"/>
</dbReference>
<dbReference type="Proteomes" id="UP000028067">
    <property type="component" value="Unassembled WGS sequence"/>
</dbReference>
<dbReference type="GO" id="GO:0006508">
    <property type="term" value="P:proteolysis"/>
    <property type="evidence" value="ECO:0007669"/>
    <property type="project" value="UniProtKB-KW"/>
</dbReference>
<keyword evidence="2" id="KW-0812">Transmembrane</keyword>
<dbReference type="EMBL" id="JPGW01000010">
    <property type="protein sequence ID" value="KER08878.1"/>
    <property type="molecule type" value="Genomic_DNA"/>
</dbReference>
<comment type="caution">
    <text evidence="4">The sequence shown here is derived from an EMBL/GenBank/DDBJ whole genome shotgun (WGS) entry which is preliminary data.</text>
</comment>
<dbReference type="AlphaFoldDB" id="A0A081SD75"/>
<keyword evidence="2" id="KW-0472">Membrane</keyword>
<protein>
    <submittedName>
        <fullName evidence="4">CAAX amino terminal protease self-immunity family protein</fullName>
    </submittedName>
</protein>
<evidence type="ECO:0000313" key="4">
    <source>
        <dbReference type="EMBL" id="KER08878.1"/>
    </source>
</evidence>
<dbReference type="GO" id="GO:0004175">
    <property type="term" value="F:endopeptidase activity"/>
    <property type="evidence" value="ECO:0007669"/>
    <property type="project" value="UniProtKB-ARBA"/>
</dbReference>
<dbReference type="Pfam" id="PF02517">
    <property type="entry name" value="Rce1-like"/>
    <property type="match status" value="1"/>
</dbReference>
<dbReference type="InterPro" id="IPR052710">
    <property type="entry name" value="CAAX_protease"/>
</dbReference>
<comment type="similarity">
    <text evidence="1">Belongs to the UPF0177 family.</text>
</comment>
<keyword evidence="2" id="KW-1133">Transmembrane helix</keyword>
<feature type="transmembrane region" description="Helical" evidence="2">
    <location>
        <begin position="161"/>
        <end position="178"/>
    </location>
</feature>
<sequence>MAIFNKCHALFLGFLVFAIIGTAGYSVNQGDYFQHQYTFIIIKSLLLFLSFGYAKWFDMISFGILSKKQLLLFIGIFLLTVLVNIGYHAFFSVASGASAQHLEETSKGLSLSFIVSATVLAPIQEEFMFRGLLQGAVFENSWLGLVLTSSLFSFMHEPYDIPSFFYYLLGGLLLGFAYKKSQNLWVSTLVHMFYNSLPLLTYIQ</sequence>
<dbReference type="InterPro" id="IPR003675">
    <property type="entry name" value="Rce1/LyrA-like_dom"/>
</dbReference>
<feature type="transmembrane region" description="Helical" evidence="2">
    <location>
        <begin position="7"/>
        <end position="25"/>
    </location>
</feature>
<feature type="transmembrane region" description="Helical" evidence="2">
    <location>
        <begin position="70"/>
        <end position="94"/>
    </location>
</feature>
<keyword evidence="4" id="KW-0378">Hydrolase</keyword>
<evidence type="ECO:0000313" key="5">
    <source>
        <dbReference type="Proteomes" id="UP000028067"/>
    </source>
</evidence>
<keyword evidence="4" id="KW-0645">Protease</keyword>
<name>A0A081SD75_STRMT</name>
<organism evidence="4 5">
    <name type="scientific">Streptococcus mitis</name>
    <dbReference type="NCBI Taxonomy" id="28037"/>
    <lineage>
        <taxon>Bacteria</taxon>
        <taxon>Bacillati</taxon>
        <taxon>Bacillota</taxon>
        <taxon>Bacilli</taxon>
        <taxon>Lactobacillales</taxon>
        <taxon>Streptococcaceae</taxon>
        <taxon>Streptococcus</taxon>
        <taxon>Streptococcus mitis group</taxon>
    </lineage>
</organism>
<reference evidence="4 5" key="1">
    <citation type="submission" date="2014-05" db="EMBL/GenBank/DDBJ databases">
        <authorList>
            <person name="Daugherty S.C."/>
            <person name="Tallon L.J."/>
            <person name="Sadzewicz L."/>
            <person name="Kilian M."/>
            <person name="Tettelin H."/>
        </authorList>
    </citation>
    <scope>NUCLEOTIDE SEQUENCE [LARGE SCALE GENOMIC DNA]</scope>
    <source>
        <strain evidence="4 5">SK271</strain>
    </source>
</reference>
<dbReference type="RefSeq" id="WP_033684784.1">
    <property type="nucleotide sequence ID" value="NZ_JASHDP010000004.1"/>
</dbReference>
<feature type="transmembrane region" description="Helical" evidence="2">
    <location>
        <begin position="37"/>
        <end position="58"/>
    </location>
</feature>